<reference evidence="1 2" key="1">
    <citation type="submission" date="2019-03" db="EMBL/GenBank/DDBJ databases">
        <title>First draft genome of Liparis tanakae, snailfish: a comprehensive survey of snailfish specific genes.</title>
        <authorList>
            <person name="Kim W."/>
            <person name="Song I."/>
            <person name="Jeong J.-H."/>
            <person name="Kim D."/>
            <person name="Kim S."/>
            <person name="Ryu S."/>
            <person name="Song J.Y."/>
            <person name="Lee S.K."/>
        </authorList>
    </citation>
    <scope>NUCLEOTIDE SEQUENCE [LARGE SCALE GENOMIC DNA]</scope>
    <source>
        <tissue evidence="1">Muscle</tissue>
    </source>
</reference>
<dbReference type="AlphaFoldDB" id="A0A4Z2HH21"/>
<gene>
    <name evidence="1" type="ORF">EYF80_024656</name>
</gene>
<name>A0A4Z2HH21_9TELE</name>
<proteinExistence type="predicted"/>
<protein>
    <submittedName>
        <fullName evidence="1">Uncharacterized protein</fullName>
    </submittedName>
</protein>
<evidence type="ECO:0000313" key="1">
    <source>
        <dbReference type="EMBL" id="TNN65147.1"/>
    </source>
</evidence>
<organism evidence="1 2">
    <name type="scientific">Liparis tanakae</name>
    <name type="common">Tanaka's snailfish</name>
    <dbReference type="NCBI Taxonomy" id="230148"/>
    <lineage>
        <taxon>Eukaryota</taxon>
        <taxon>Metazoa</taxon>
        <taxon>Chordata</taxon>
        <taxon>Craniata</taxon>
        <taxon>Vertebrata</taxon>
        <taxon>Euteleostomi</taxon>
        <taxon>Actinopterygii</taxon>
        <taxon>Neopterygii</taxon>
        <taxon>Teleostei</taxon>
        <taxon>Neoteleostei</taxon>
        <taxon>Acanthomorphata</taxon>
        <taxon>Eupercaria</taxon>
        <taxon>Perciformes</taxon>
        <taxon>Cottioidei</taxon>
        <taxon>Cottales</taxon>
        <taxon>Liparidae</taxon>
        <taxon>Liparis</taxon>
    </lineage>
</organism>
<accession>A0A4Z2HH21</accession>
<dbReference type="Proteomes" id="UP000314294">
    <property type="component" value="Unassembled WGS sequence"/>
</dbReference>
<dbReference type="EMBL" id="SRLO01000240">
    <property type="protein sequence ID" value="TNN65147.1"/>
    <property type="molecule type" value="Genomic_DNA"/>
</dbReference>
<dbReference type="OrthoDB" id="10690134at2759"/>
<keyword evidence="2" id="KW-1185">Reference proteome</keyword>
<comment type="caution">
    <text evidence="1">The sequence shown here is derived from an EMBL/GenBank/DDBJ whole genome shotgun (WGS) entry which is preliminary data.</text>
</comment>
<sequence>MEDFCSQNEKLMWMVVYWSQERWQCTGPVSAESCISLSWIYPNVIEADGPNFKPKLLVRVPKVSQHDIDDGNLIDFESINLHHSLSVALPRLQQEDTERQRNQSVRAEPRGKPKAFDNFPLVLRRLLMDPPAGTELTIWELWVAELQIFACPGRVVLRAHGSMMAAAASDCTSLERLFLLDDRMGKGWMTSPGGPCSVWWEAV</sequence>
<evidence type="ECO:0000313" key="2">
    <source>
        <dbReference type="Proteomes" id="UP000314294"/>
    </source>
</evidence>